<evidence type="ECO:0000313" key="2">
    <source>
        <dbReference type="EMBL" id="BBO75030.1"/>
    </source>
</evidence>
<dbReference type="Pfam" id="PF04187">
    <property type="entry name" value="Cofac_haem_bdg"/>
    <property type="match status" value="1"/>
</dbReference>
<dbReference type="CDD" id="cd14727">
    <property type="entry name" value="ChanN-like"/>
    <property type="match status" value="1"/>
</dbReference>
<dbReference type="Gene3D" id="3.40.50.11550">
    <property type="match status" value="1"/>
</dbReference>
<evidence type="ECO:0000313" key="3">
    <source>
        <dbReference type="Proteomes" id="UP000427769"/>
    </source>
</evidence>
<dbReference type="EMBL" id="AP021875">
    <property type="protein sequence ID" value="BBO75030.1"/>
    <property type="molecule type" value="Genomic_DNA"/>
</dbReference>
<keyword evidence="3" id="KW-1185">Reference proteome</keyword>
<dbReference type="InterPro" id="IPR007314">
    <property type="entry name" value="Cofac_haem-bd_dom"/>
</dbReference>
<dbReference type="AlphaFoldDB" id="A0A5K7Z306"/>
<dbReference type="PIRSF" id="PIRSF020419">
    <property type="entry name" value="Fe_uptake_reg_CjrA_prd"/>
    <property type="match status" value="1"/>
</dbReference>
<dbReference type="PROSITE" id="PS51257">
    <property type="entry name" value="PROKAR_LIPOPROTEIN"/>
    <property type="match status" value="1"/>
</dbReference>
<feature type="domain" description="Haem-binding uptake Tiki superfamily ChaN" evidence="1">
    <location>
        <begin position="65"/>
        <end position="267"/>
    </location>
</feature>
<sequence>MKIEMPEKTTPLRHVVLFVAALAALFIGGCAVAPKTLTIKGNPTPMMENAILKTATGATISRRQLIDELAGFRVVYVGESHTNVSHHTIQLEVIRELRKKTPDLSIGMEMFDTTYQPVLDRWTAGELDEDEFLRQTHWYANWRFPFDLYRDILQYAKENQIRVIALNLPFHIPAKIRVGGIASLGEQDAKYLPASIDTTNTEHRTYLEKIYKLHAFRGRDNFEFFYEAQCAWEDAMAAKVDEYLGAGKIVVLAGNGHIIRKFGIPDRAFARTRAPFATIYLAAVGSEAEPSWADYIWVTPDQPMPRMPMMPKGMKKPK</sequence>
<name>A0A5K7Z306_9BACT</name>
<organism evidence="2 3">
    <name type="scientific">Desulfosarcina widdelii</name>
    <dbReference type="NCBI Taxonomy" id="947919"/>
    <lineage>
        <taxon>Bacteria</taxon>
        <taxon>Pseudomonadati</taxon>
        <taxon>Thermodesulfobacteriota</taxon>
        <taxon>Desulfobacteria</taxon>
        <taxon>Desulfobacterales</taxon>
        <taxon>Desulfosarcinaceae</taxon>
        <taxon>Desulfosarcina</taxon>
    </lineage>
</organism>
<accession>A0A5K7Z306</accession>
<dbReference type="KEGG" id="dwd:DSCW_24470"/>
<reference evidence="2 3" key="1">
    <citation type="submission" date="2019-11" db="EMBL/GenBank/DDBJ databases">
        <title>Comparative genomics of hydrocarbon-degrading Desulfosarcina strains.</title>
        <authorList>
            <person name="Watanabe M."/>
            <person name="Kojima H."/>
            <person name="Fukui M."/>
        </authorList>
    </citation>
    <scope>NUCLEOTIDE SEQUENCE [LARGE SCALE GENOMIC DNA]</scope>
    <source>
        <strain evidence="2 3">PP31</strain>
    </source>
</reference>
<evidence type="ECO:0000259" key="1">
    <source>
        <dbReference type="Pfam" id="PF04187"/>
    </source>
</evidence>
<dbReference type="SUPFAM" id="SSF159501">
    <property type="entry name" value="EreA/ChaN-like"/>
    <property type="match status" value="1"/>
</dbReference>
<dbReference type="Proteomes" id="UP000427769">
    <property type="component" value="Chromosome"/>
</dbReference>
<gene>
    <name evidence="2" type="ORF">DSCW_24470</name>
</gene>
<dbReference type="OrthoDB" id="9795827at2"/>
<protein>
    <recommendedName>
        <fullName evidence="1">Haem-binding uptake Tiki superfamily ChaN domain-containing protein</fullName>
    </recommendedName>
</protein>
<proteinExistence type="predicted"/>
<dbReference type="InterPro" id="IPR016773">
    <property type="entry name" value="Fe3_uptake_reg_CjrA_prd"/>
</dbReference>